<proteinExistence type="inferred from homology"/>
<keyword evidence="5" id="KW-0464">Manganese</keyword>
<dbReference type="GO" id="GO:0006508">
    <property type="term" value="P:proteolysis"/>
    <property type="evidence" value="ECO:0007669"/>
    <property type="project" value="TreeGrafter"/>
</dbReference>
<dbReference type="AlphaFoldDB" id="A0AAJ6YM59"/>
<keyword evidence="7" id="KW-1185">Reference proteome</keyword>
<evidence type="ECO:0000259" key="6">
    <source>
        <dbReference type="SMART" id="SM01011"/>
    </source>
</evidence>
<dbReference type="SUPFAM" id="SSF53092">
    <property type="entry name" value="Creatinase/prolidase N-terminal domain"/>
    <property type="match status" value="1"/>
</dbReference>
<name>A0AAJ6YM59_9HYME</name>
<protein>
    <submittedName>
        <fullName evidence="8">Probable Xaa-Pro aminopeptidase 3</fullName>
    </submittedName>
</protein>
<dbReference type="InterPro" id="IPR029149">
    <property type="entry name" value="Creatin/AminoP/Spt16_N"/>
</dbReference>
<dbReference type="SMART" id="SM01011">
    <property type="entry name" value="AMP_N"/>
    <property type="match status" value="1"/>
</dbReference>
<dbReference type="GO" id="GO:0030145">
    <property type="term" value="F:manganese ion binding"/>
    <property type="evidence" value="ECO:0007669"/>
    <property type="project" value="InterPro"/>
</dbReference>
<dbReference type="Proteomes" id="UP000695007">
    <property type="component" value="Unplaced"/>
</dbReference>
<dbReference type="GO" id="GO:0005739">
    <property type="term" value="C:mitochondrion"/>
    <property type="evidence" value="ECO:0007669"/>
    <property type="project" value="TreeGrafter"/>
</dbReference>
<organism evidence="7 8">
    <name type="scientific">Ceratosolen solmsi marchali</name>
    <dbReference type="NCBI Taxonomy" id="326594"/>
    <lineage>
        <taxon>Eukaryota</taxon>
        <taxon>Metazoa</taxon>
        <taxon>Ecdysozoa</taxon>
        <taxon>Arthropoda</taxon>
        <taxon>Hexapoda</taxon>
        <taxon>Insecta</taxon>
        <taxon>Pterygota</taxon>
        <taxon>Neoptera</taxon>
        <taxon>Endopterygota</taxon>
        <taxon>Hymenoptera</taxon>
        <taxon>Apocrita</taxon>
        <taxon>Proctotrupomorpha</taxon>
        <taxon>Chalcidoidea</taxon>
        <taxon>Agaonidae</taxon>
        <taxon>Agaoninae</taxon>
        <taxon>Ceratosolen</taxon>
    </lineage>
</organism>
<sequence>MYTLKCISRLPLNILTFQPIAKCSSKGIQNATLQYRQSVQNVMQGVAYGQPTPWTHSHLIKDGEVVPGIDVNEFQARRNKLMEKISRVNKSCFKISAHVVIIPSASKVYMSDKIPYVFRQNTDFLYLTGCQEPNSILLMTAINDNYTSTLFMQPKNPQIELWEGPRTGVTAALPFFQVDQVFPVSEFHSILQSFLNAHKNSIVWYDGANILQAEVHQNLQQLIKTLNKQEFNNPKSFLHELRVIKSKAEQNLMRRSCEIASAAISETIRKSKIGMTEHELFATVDYESRMRGAEFLAYPPVVAGGKNANVIHYIANNQFVCDKEMVLMDAGCEYHGYTSDITRTWPINGTFTPNQRILYEIILDIQKTLINKLKEMPSLDIIYHDMCRLLGKRLQEECIISKNLNTAQLLEAAHHCCPHHVSHYLGMDVHDTMNISLYNPVLPGMIITVEPGIYLNSNNKFVPSEFHGLGIRLEDNILIHEHTPEILTESCPKEVMEIEILAQQNQT</sequence>
<keyword evidence="4" id="KW-0378">Hydrolase</keyword>
<dbReference type="Gene3D" id="3.90.230.10">
    <property type="entry name" value="Creatinase/methionine aminopeptidase superfamily"/>
    <property type="match status" value="1"/>
</dbReference>
<evidence type="ECO:0000256" key="2">
    <source>
        <dbReference type="ARBA" id="ARBA00008766"/>
    </source>
</evidence>
<reference evidence="8" key="1">
    <citation type="submission" date="2025-08" db="UniProtKB">
        <authorList>
            <consortium name="RefSeq"/>
        </authorList>
    </citation>
    <scope>IDENTIFICATION</scope>
</reference>
<comment type="similarity">
    <text evidence="2">Belongs to the peptidase M24B family.</text>
</comment>
<keyword evidence="8" id="KW-0031">Aminopeptidase</keyword>
<dbReference type="InterPro" id="IPR000994">
    <property type="entry name" value="Pept_M24"/>
</dbReference>
<keyword evidence="3" id="KW-0479">Metal-binding</keyword>
<gene>
    <name evidence="8" type="primary">LOC105364365</name>
</gene>
<dbReference type="InterPro" id="IPR052433">
    <property type="entry name" value="X-Pro_dipept-like"/>
</dbReference>
<dbReference type="GeneID" id="105364365"/>
<dbReference type="Pfam" id="PF00557">
    <property type="entry name" value="Peptidase_M24"/>
    <property type="match status" value="1"/>
</dbReference>
<evidence type="ECO:0000256" key="1">
    <source>
        <dbReference type="ARBA" id="ARBA00001936"/>
    </source>
</evidence>
<comment type="cofactor">
    <cofactor evidence="1">
        <name>Mn(2+)</name>
        <dbReference type="ChEBI" id="CHEBI:29035"/>
    </cofactor>
</comment>
<evidence type="ECO:0000256" key="5">
    <source>
        <dbReference type="ARBA" id="ARBA00023211"/>
    </source>
</evidence>
<accession>A0AAJ6YM59</accession>
<evidence type="ECO:0000313" key="8">
    <source>
        <dbReference type="RefSeq" id="XP_011500575.1"/>
    </source>
</evidence>
<feature type="domain" description="Aminopeptidase P N-terminal" evidence="6">
    <location>
        <begin position="69"/>
        <end position="212"/>
    </location>
</feature>
<dbReference type="CDD" id="cd01087">
    <property type="entry name" value="Prolidase"/>
    <property type="match status" value="1"/>
</dbReference>
<dbReference type="GO" id="GO:0070006">
    <property type="term" value="F:metalloaminopeptidase activity"/>
    <property type="evidence" value="ECO:0007669"/>
    <property type="project" value="InterPro"/>
</dbReference>
<keyword evidence="8" id="KW-0645">Protease</keyword>
<dbReference type="InterPro" id="IPR007865">
    <property type="entry name" value="Aminopep_P_N"/>
</dbReference>
<dbReference type="RefSeq" id="XP_011500575.1">
    <property type="nucleotide sequence ID" value="XM_011502273.1"/>
</dbReference>
<dbReference type="PANTHER" id="PTHR43226:SF4">
    <property type="entry name" value="XAA-PRO AMINOPEPTIDASE 3"/>
    <property type="match status" value="1"/>
</dbReference>
<dbReference type="InterPro" id="IPR036005">
    <property type="entry name" value="Creatinase/aminopeptidase-like"/>
</dbReference>
<evidence type="ECO:0000256" key="3">
    <source>
        <dbReference type="ARBA" id="ARBA00022723"/>
    </source>
</evidence>
<dbReference type="Gene3D" id="3.40.350.10">
    <property type="entry name" value="Creatinase/prolidase N-terminal domain"/>
    <property type="match status" value="1"/>
</dbReference>
<dbReference type="KEGG" id="csol:105364365"/>
<evidence type="ECO:0000313" key="7">
    <source>
        <dbReference type="Proteomes" id="UP000695007"/>
    </source>
</evidence>
<dbReference type="PANTHER" id="PTHR43226">
    <property type="entry name" value="XAA-PRO AMINOPEPTIDASE 3"/>
    <property type="match status" value="1"/>
</dbReference>
<dbReference type="SUPFAM" id="SSF55920">
    <property type="entry name" value="Creatinase/aminopeptidase"/>
    <property type="match status" value="1"/>
</dbReference>
<dbReference type="Pfam" id="PF05195">
    <property type="entry name" value="AMP_N"/>
    <property type="match status" value="1"/>
</dbReference>
<evidence type="ECO:0000256" key="4">
    <source>
        <dbReference type="ARBA" id="ARBA00022801"/>
    </source>
</evidence>